<reference evidence="1 2" key="1">
    <citation type="journal article" date="2020" name="bioRxiv">
        <title>Sequence and annotation of 42 cannabis genomes reveals extensive copy number variation in cannabinoid synthesis and pathogen resistance genes.</title>
        <authorList>
            <person name="Mckernan K.J."/>
            <person name="Helbert Y."/>
            <person name="Kane L.T."/>
            <person name="Ebling H."/>
            <person name="Zhang L."/>
            <person name="Liu B."/>
            <person name="Eaton Z."/>
            <person name="Mclaughlin S."/>
            <person name="Kingan S."/>
            <person name="Baybayan P."/>
            <person name="Concepcion G."/>
            <person name="Jordan M."/>
            <person name="Riva A."/>
            <person name="Barbazuk W."/>
            <person name="Harkins T."/>
        </authorList>
    </citation>
    <scope>NUCLEOTIDE SEQUENCE [LARGE SCALE GENOMIC DNA]</scope>
    <source>
        <strain evidence="2">cv. Jamaican Lion 4</strain>
        <tissue evidence="1">Leaf</tissue>
    </source>
</reference>
<sequence length="104" mass="11902">MILVEAFRRGNLDNKAREDIIRVMDMWVTLHNKWVAALVADELELWRTEATKIRLSKTTAQYHEARSATVPIGDEEDEDDVVALLVVILAEVVSEAILELNDIW</sequence>
<name>A0A7J6I2A7_CANSA</name>
<evidence type="ECO:0000313" key="2">
    <source>
        <dbReference type="Proteomes" id="UP000583929"/>
    </source>
</evidence>
<protein>
    <submittedName>
        <fullName evidence="1">Uncharacterized protein</fullName>
    </submittedName>
</protein>
<dbReference type="Proteomes" id="UP000583929">
    <property type="component" value="Unassembled WGS sequence"/>
</dbReference>
<gene>
    <name evidence="1" type="ORF">G4B88_001315</name>
</gene>
<accession>A0A7J6I2A7</accession>
<dbReference type="AlphaFoldDB" id="A0A7J6I2A7"/>
<organism evidence="1 2">
    <name type="scientific">Cannabis sativa</name>
    <name type="common">Hemp</name>
    <name type="synonym">Marijuana</name>
    <dbReference type="NCBI Taxonomy" id="3483"/>
    <lineage>
        <taxon>Eukaryota</taxon>
        <taxon>Viridiplantae</taxon>
        <taxon>Streptophyta</taxon>
        <taxon>Embryophyta</taxon>
        <taxon>Tracheophyta</taxon>
        <taxon>Spermatophyta</taxon>
        <taxon>Magnoliopsida</taxon>
        <taxon>eudicotyledons</taxon>
        <taxon>Gunneridae</taxon>
        <taxon>Pentapetalae</taxon>
        <taxon>rosids</taxon>
        <taxon>fabids</taxon>
        <taxon>Rosales</taxon>
        <taxon>Cannabaceae</taxon>
        <taxon>Cannabis</taxon>
    </lineage>
</organism>
<proteinExistence type="predicted"/>
<comment type="caution">
    <text evidence="1">The sequence shown here is derived from an EMBL/GenBank/DDBJ whole genome shotgun (WGS) entry which is preliminary data.</text>
</comment>
<keyword evidence="2" id="KW-1185">Reference proteome</keyword>
<dbReference type="EMBL" id="JAATIQ010000015">
    <property type="protein sequence ID" value="KAF4400760.1"/>
    <property type="molecule type" value="Genomic_DNA"/>
</dbReference>
<evidence type="ECO:0000313" key="1">
    <source>
        <dbReference type="EMBL" id="KAF4400760.1"/>
    </source>
</evidence>